<dbReference type="RefSeq" id="WP_190647128.1">
    <property type="nucleotide sequence ID" value="NZ_CP130144.1"/>
</dbReference>
<sequence length="114" mass="12550">MDAISILVENEPNGFRASVLGLPDCHAEGVTREDALAKIQEVLRVRLASAEIVTLPLSSPALTKLTGIFKDDPQWDEFQAAMASYRQEMDSELEAEYRQLDKSDARLNQGNSAA</sequence>
<reference evidence="1" key="1">
    <citation type="journal article" date="2023" name="Plants (Basel)">
        <title>Genomic Analysis of Leptolyngbya boryana CZ1 Reveals Efficient Carbon Fixation Modules.</title>
        <authorList>
            <person name="Bai X."/>
            <person name="Wang H."/>
            <person name="Cheng W."/>
            <person name="Wang J."/>
            <person name="Ma M."/>
            <person name="Hu H."/>
            <person name="Song Z."/>
            <person name="Ma H."/>
            <person name="Fan Y."/>
            <person name="Du C."/>
            <person name="Xu J."/>
        </authorList>
    </citation>
    <scope>NUCLEOTIDE SEQUENCE</scope>
    <source>
        <strain evidence="1">CZ1</strain>
    </source>
</reference>
<dbReference type="InterPro" id="IPR035069">
    <property type="entry name" value="TTHA1013/TTHA0281-like"/>
</dbReference>
<name>A0AA96WVY7_LEPBY</name>
<evidence type="ECO:0000313" key="1">
    <source>
        <dbReference type="EMBL" id="WNZ46303.1"/>
    </source>
</evidence>
<protein>
    <recommendedName>
        <fullName evidence="2">HicB-like antitoxin of toxin-antitoxin system domain-containing protein</fullName>
    </recommendedName>
</protein>
<dbReference type="SUPFAM" id="SSF143100">
    <property type="entry name" value="TTHA1013/TTHA0281-like"/>
    <property type="match status" value="1"/>
</dbReference>
<proteinExistence type="predicted"/>
<reference evidence="1" key="2">
    <citation type="submission" date="2023-07" db="EMBL/GenBank/DDBJ databases">
        <authorList>
            <person name="Bai X.-H."/>
            <person name="Wang H.-H."/>
            <person name="Wang J."/>
            <person name="Ma M.-Y."/>
            <person name="Hu H.-H."/>
            <person name="Song Z.-L."/>
            <person name="Ma H.-G."/>
            <person name="Fan Y."/>
            <person name="Du C.-Y."/>
            <person name="Xu J.-C."/>
        </authorList>
    </citation>
    <scope>NUCLEOTIDE SEQUENCE</scope>
    <source>
        <strain evidence="1">CZ1</strain>
    </source>
</reference>
<gene>
    <name evidence="1" type="ORF">Q2T42_00430</name>
</gene>
<accession>A0AA96WVY7</accession>
<evidence type="ECO:0008006" key="2">
    <source>
        <dbReference type="Google" id="ProtNLM"/>
    </source>
</evidence>
<organism evidence="1">
    <name type="scientific">Leptolyngbya boryana CZ1</name>
    <dbReference type="NCBI Taxonomy" id="3060204"/>
    <lineage>
        <taxon>Bacteria</taxon>
        <taxon>Bacillati</taxon>
        <taxon>Cyanobacteriota</taxon>
        <taxon>Cyanophyceae</taxon>
        <taxon>Leptolyngbyales</taxon>
        <taxon>Leptolyngbyaceae</taxon>
        <taxon>Leptolyngbya group</taxon>
        <taxon>Leptolyngbya</taxon>
    </lineage>
</organism>
<dbReference type="Gene3D" id="3.30.160.250">
    <property type="match status" value="1"/>
</dbReference>
<dbReference type="AlphaFoldDB" id="A0AA96WVY7"/>
<dbReference type="EMBL" id="CP130144">
    <property type="protein sequence ID" value="WNZ46303.1"/>
    <property type="molecule type" value="Genomic_DNA"/>
</dbReference>